<feature type="region of interest" description="Disordered" evidence="1">
    <location>
        <begin position="151"/>
        <end position="182"/>
    </location>
</feature>
<evidence type="ECO:0000256" key="1">
    <source>
        <dbReference type="SAM" id="MobiDB-lite"/>
    </source>
</evidence>
<keyword evidence="3" id="KW-1185">Reference proteome</keyword>
<comment type="caution">
    <text evidence="2">The sequence shown here is derived from an EMBL/GenBank/DDBJ whole genome shotgun (WGS) entry which is preliminary data.</text>
</comment>
<feature type="region of interest" description="Disordered" evidence="1">
    <location>
        <begin position="314"/>
        <end position="352"/>
    </location>
</feature>
<dbReference type="EMBL" id="SRQM01000796">
    <property type="protein sequence ID" value="KAG6105731.1"/>
    <property type="molecule type" value="Genomic_DNA"/>
</dbReference>
<sequence>QIEALSIKEQKAMIQQLDIGAQLENEINLIQAMGAETHDSVPETSISGVDKSAKDTQQVVETSPHTVETTTNVNAPPPAQISVPVSREMQMTDAPTVQPSPPPPVITRSKEVTMIDAPATQSSIPQVVTRSRSAQIQDAPIIPASREITMTDSPTITITDDTHETKTIPSTAPINETPLIPQTPTATYRELSIPRAEQRHGLLTPKPSPDIMSGSQSPQLSPQQSTSATHRLTPDSMSGDRSPHPHQAETPQSSPHPSPRRSSPNIPETFTQDTGDDNVLANDESENVTLGDEHVQASVESEIIQDDVNVPAVNSETLLGDDDSLASDQSENVITNDVNVPVQPDGMMTPTPEEDIEIATSAITSDTQNKERSSYPLEDSWKSKTIKIPEQRFAELELPPTRTDSSELKDSEVEERWARSRLVNLAQTPS</sequence>
<feature type="region of interest" description="Disordered" evidence="1">
    <location>
        <begin position="38"/>
        <end position="78"/>
    </location>
</feature>
<accession>A0A9P7PWA6</accession>
<evidence type="ECO:0000313" key="2">
    <source>
        <dbReference type="EMBL" id="KAG6105731.1"/>
    </source>
</evidence>
<proteinExistence type="predicted"/>
<feature type="compositionally biased region" description="Polar residues" evidence="1">
    <location>
        <begin position="326"/>
        <end position="338"/>
    </location>
</feature>
<evidence type="ECO:0000313" key="3">
    <source>
        <dbReference type="Proteomes" id="UP000732380"/>
    </source>
</evidence>
<name>A0A9P7PWA6_9HYPO</name>
<feature type="compositionally biased region" description="Polar residues" evidence="1">
    <location>
        <begin position="55"/>
        <end position="74"/>
    </location>
</feature>
<dbReference type="AlphaFoldDB" id="A0A9P7PWA6"/>
<feature type="non-terminal residue" evidence="2">
    <location>
        <position position="430"/>
    </location>
</feature>
<reference evidence="2 3" key="1">
    <citation type="journal article" date="2020" name="bioRxiv">
        <title>Whole genome comparisons of ergot fungi reveals the divergence and evolution of species within the genus Claviceps are the result of varying mechanisms driving genome evolution and host range expansion.</title>
        <authorList>
            <person name="Wyka S.A."/>
            <person name="Mondo S.J."/>
            <person name="Liu M."/>
            <person name="Dettman J."/>
            <person name="Nalam V."/>
            <person name="Broders K.D."/>
        </authorList>
    </citation>
    <scope>NUCLEOTIDE SEQUENCE [LARGE SCALE GENOMIC DNA]</scope>
    <source>
        <strain evidence="2 3">LM576</strain>
    </source>
</reference>
<feature type="compositionally biased region" description="Low complexity" evidence="1">
    <location>
        <begin position="213"/>
        <end position="227"/>
    </location>
</feature>
<organism evidence="2 3">
    <name type="scientific">Claviceps humidiphila</name>
    <dbReference type="NCBI Taxonomy" id="1294629"/>
    <lineage>
        <taxon>Eukaryota</taxon>
        <taxon>Fungi</taxon>
        <taxon>Dikarya</taxon>
        <taxon>Ascomycota</taxon>
        <taxon>Pezizomycotina</taxon>
        <taxon>Sordariomycetes</taxon>
        <taxon>Hypocreomycetidae</taxon>
        <taxon>Hypocreales</taxon>
        <taxon>Clavicipitaceae</taxon>
        <taxon>Claviceps</taxon>
    </lineage>
</organism>
<feature type="compositionally biased region" description="Polar residues" evidence="1">
    <location>
        <begin position="167"/>
        <end position="182"/>
    </location>
</feature>
<dbReference type="Proteomes" id="UP000732380">
    <property type="component" value="Unassembled WGS sequence"/>
</dbReference>
<feature type="region of interest" description="Disordered" evidence="1">
    <location>
        <begin position="200"/>
        <end position="296"/>
    </location>
</feature>
<gene>
    <name evidence="2" type="ORF">E4U13_007709</name>
</gene>
<protein>
    <submittedName>
        <fullName evidence="2">Uncharacterized protein</fullName>
    </submittedName>
</protein>
<feature type="compositionally biased region" description="Low complexity" evidence="1">
    <location>
        <begin position="251"/>
        <end position="264"/>
    </location>
</feature>